<dbReference type="KEGG" id="csu:CSUB_C1600"/>
<feature type="region of interest" description="Disordered" evidence="1">
    <location>
        <begin position="75"/>
        <end position="102"/>
    </location>
</feature>
<sequence length="102" mass="11390">MKKKQEQINNVQLKKSVEQAIQQPRLAFYSPLSAAVMNYWKNAVPRYSISDELATIVESALAKKYPELTRRVMKMMKSGKTGSKSSGSRRARPSKEAGGEVA</sequence>
<evidence type="ECO:0000313" key="2">
    <source>
        <dbReference type="EMBL" id="BAJ48795.1"/>
    </source>
</evidence>
<evidence type="ECO:0000313" key="4">
    <source>
        <dbReference type="Proteomes" id="UP000008120"/>
    </source>
</evidence>
<proteinExistence type="predicted"/>
<dbReference type="BioCyc" id="CCAL311458:G131R-1625-MONOMER"/>
<feature type="compositionally biased region" description="Basic and acidic residues" evidence="1">
    <location>
        <begin position="93"/>
        <end position="102"/>
    </location>
</feature>
<name>E6N926_CALS0</name>
<dbReference type="Proteomes" id="UP000008120">
    <property type="component" value="Chromosome"/>
</dbReference>
<organism evidence="2 4">
    <name type="scientific">Caldiarchaeum subterraneum</name>
    <dbReference type="NCBI Taxonomy" id="311458"/>
    <lineage>
        <taxon>Archaea</taxon>
        <taxon>Nitrososphaerota</taxon>
        <taxon>Candidatus Caldarchaeales</taxon>
        <taxon>Candidatus Caldarchaeaceae</taxon>
        <taxon>Candidatus Caldarchaeum</taxon>
    </lineage>
</organism>
<reference evidence="2 4" key="2">
    <citation type="journal article" date="2011" name="Nucleic Acids Res.">
        <title>Insights into the evolution of Archaea and eukaryotic protein modifier systems revealed by the genome of a novel archaeal group.</title>
        <authorList>
            <person name="Nunoura T."/>
            <person name="Takaki Y."/>
            <person name="Kakuta J."/>
            <person name="Nishi S."/>
            <person name="Sugahara J."/>
            <person name="Kazama H."/>
            <person name="Chee G."/>
            <person name="Hattori M."/>
            <person name="Kanai A."/>
            <person name="Atomi H."/>
            <person name="Takai K."/>
            <person name="Takami H."/>
        </authorList>
    </citation>
    <scope>NUCLEOTIDE SEQUENCE [LARGE SCALE GENOMIC DNA]</scope>
</reference>
<dbReference type="EMBL" id="BA000048">
    <property type="protein sequence ID" value="BAJ51451.1"/>
    <property type="molecule type" value="Genomic_DNA"/>
</dbReference>
<dbReference type="EMBL" id="AP011873">
    <property type="protein sequence ID" value="BAJ48795.1"/>
    <property type="molecule type" value="Genomic_DNA"/>
</dbReference>
<reference evidence="2 4" key="1">
    <citation type="journal article" date="2005" name="Environ. Microbiol.">
        <title>Genetic and functional properties of uncultivated thermophilic crenarchaeotes from a subsurface gold mine as revealed by analysis of genome fragments.</title>
        <authorList>
            <person name="Nunoura T."/>
            <person name="Hirayama H."/>
            <person name="Takami H."/>
            <person name="Oida H."/>
            <person name="Nishi S."/>
            <person name="Shimamura S."/>
            <person name="Suzuki Y."/>
            <person name="Inagaki F."/>
            <person name="Takai K."/>
            <person name="Nealson K.H."/>
            <person name="Horikoshi K."/>
        </authorList>
    </citation>
    <scope>NUCLEOTIDE SEQUENCE [LARGE SCALE GENOMIC DNA]</scope>
</reference>
<protein>
    <submittedName>
        <fullName evidence="2">Uncharacterized protein</fullName>
    </submittedName>
</protein>
<gene>
    <name evidence="3" type="ORF">CSUB_C1600</name>
    <name evidence="2" type="ORF">HGMM_F21E09C28</name>
</gene>
<evidence type="ECO:0000313" key="3">
    <source>
        <dbReference type="EMBL" id="BAJ51451.1"/>
    </source>
</evidence>
<accession>E6N926</accession>
<evidence type="ECO:0000256" key="1">
    <source>
        <dbReference type="SAM" id="MobiDB-lite"/>
    </source>
</evidence>
<feature type="compositionally biased region" description="Low complexity" evidence="1">
    <location>
        <begin position="75"/>
        <end position="86"/>
    </location>
</feature>
<dbReference type="AlphaFoldDB" id="E6N926"/>